<dbReference type="AlphaFoldDB" id="A0A8B3FJG3"/>
<evidence type="ECO:0000313" key="2">
    <source>
        <dbReference type="EMBL" id="RLP10128.1"/>
    </source>
</evidence>
<gene>
    <name evidence="2" type="ORF">D7U36_06025</name>
</gene>
<dbReference type="Proteomes" id="UP000279336">
    <property type="component" value="Unassembled WGS sequence"/>
</dbReference>
<sequence length="68" mass="6841">MAGISRAAPDDSGRAGARAERATKAPRDAADYGQAGIRAGHPGPTPARVGRLRARQGPGRVRPAAAVA</sequence>
<evidence type="ECO:0000313" key="3">
    <source>
        <dbReference type="Proteomes" id="UP000279336"/>
    </source>
</evidence>
<organism evidence="2 3">
    <name type="scientific">Propionibacterium australiense</name>
    <dbReference type="NCBI Taxonomy" id="119981"/>
    <lineage>
        <taxon>Bacteria</taxon>
        <taxon>Bacillati</taxon>
        <taxon>Actinomycetota</taxon>
        <taxon>Actinomycetes</taxon>
        <taxon>Propionibacteriales</taxon>
        <taxon>Propionibacteriaceae</taxon>
        <taxon>Propionibacterium</taxon>
    </lineage>
</organism>
<reference evidence="2 3" key="1">
    <citation type="submission" date="2018-10" db="EMBL/GenBank/DDBJ databases">
        <title>Propionibacterium australiense Genome Sequencing and Assembly.</title>
        <authorList>
            <person name="Bernier A.-M."/>
            <person name="Bernard K."/>
        </authorList>
    </citation>
    <scope>NUCLEOTIDE SEQUENCE [LARGE SCALE GENOMIC DNA]</scope>
    <source>
        <strain evidence="2 3">NML98A078</strain>
    </source>
</reference>
<accession>A0A8B3FJG3</accession>
<dbReference type="EMBL" id="RCIW01000008">
    <property type="protein sequence ID" value="RLP10128.1"/>
    <property type="molecule type" value="Genomic_DNA"/>
</dbReference>
<feature type="compositionally biased region" description="Basic and acidic residues" evidence="1">
    <location>
        <begin position="8"/>
        <end position="30"/>
    </location>
</feature>
<name>A0A8B3FJG3_9ACTN</name>
<proteinExistence type="predicted"/>
<feature type="region of interest" description="Disordered" evidence="1">
    <location>
        <begin position="1"/>
        <end position="68"/>
    </location>
</feature>
<protein>
    <submittedName>
        <fullName evidence="2">Uncharacterized protein</fullName>
    </submittedName>
</protein>
<evidence type="ECO:0000256" key="1">
    <source>
        <dbReference type="SAM" id="MobiDB-lite"/>
    </source>
</evidence>
<dbReference type="RefSeq" id="WP_119161656.1">
    <property type="nucleotide sequence ID" value="NZ_LR134442.1"/>
</dbReference>
<comment type="caution">
    <text evidence="2">The sequence shown here is derived from an EMBL/GenBank/DDBJ whole genome shotgun (WGS) entry which is preliminary data.</text>
</comment>